<dbReference type="RefSeq" id="WP_208464760.1">
    <property type="nucleotide sequence ID" value="NZ_JAGFOT010000017.1"/>
</dbReference>
<comment type="caution">
    <text evidence="2">The sequence shown here is derived from an EMBL/GenBank/DDBJ whole genome shotgun (WGS) entry which is preliminary data.</text>
</comment>
<proteinExistence type="predicted"/>
<sequence>MIKEPDDKEEHLPFLEILSMGRKGLSTYAHWVYIKLAMLLDFDKEHNEPLDALAQKVGIQHKKLRAVLDELEQVGLISVSYPNQGRLSRVRAIKLVHGEIINNNFPLISLISFLMKKAQGIRVSSKNDDGLDAQNMDFREFLLLLTLLRYSDKFGIVMGCGTKKIYQHTGLKKLSVHAYLKRLCEKGFILSRAEGSIRNAFITCEDPIYSLNLAHPYWEEAAIYGRYYIIKYPECHQFEVDTIGKLKDLWGSIKKIKDQPDNDLYRESLFQNIIRMKSYFYLRNSIHSWKKDYKNKVLDEQSSSVLFWFVECLDALRNADPDFLKCIRYEKIGTRVGDSGEKKSSQSDANKNDRTKQELLPSNSLLQCYIEQHTSKIYSNTGLLPQLHLCCGVNLPLFGPQAFFSYAKEYQFYSRAPLVMNQNIFHDLILGLIELIATNQIYFYLIIASRHQHQPFSENKAQTVKPFRIIPRSKHQNRYSCVFVLEPSLKRNEYFLGELALMESNSSNEYVYGNLSFDDEQIYPSEEDLVEYGLHLRPKTQFSA</sequence>
<reference evidence="2" key="1">
    <citation type="submission" date="2021-03" db="EMBL/GenBank/DDBJ databases">
        <title>Acinetobacter spp. whole-genome sequenced from Terengganu.</title>
        <authorList>
            <person name="Mohd Rani F."/>
        </authorList>
    </citation>
    <scope>NUCLEOTIDE SEQUENCE</scope>
    <source>
        <strain evidence="2">AC1502</strain>
    </source>
</reference>
<feature type="region of interest" description="Disordered" evidence="1">
    <location>
        <begin position="337"/>
        <end position="356"/>
    </location>
</feature>
<evidence type="ECO:0008006" key="4">
    <source>
        <dbReference type="Google" id="ProtNLM"/>
    </source>
</evidence>
<name>A0AAW4J903_ACIHA</name>
<accession>A0AAW4J903</accession>
<dbReference type="AlphaFoldDB" id="A0AAW4J903"/>
<dbReference type="EMBL" id="JAGFOT010000017">
    <property type="protein sequence ID" value="MBO3659327.1"/>
    <property type="molecule type" value="Genomic_DNA"/>
</dbReference>
<gene>
    <name evidence="2" type="ORF">J5N55_14715</name>
</gene>
<protein>
    <recommendedName>
        <fullName evidence="4">MarR family transcriptional regulator</fullName>
    </recommendedName>
</protein>
<organism evidence="2 3">
    <name type="scientific">Acinetobacter haemolyticus</name>
    <dbReference type="NCBI Taxonomy" id="29430"/>
    <lineage>
        <taxon>Bacteria</taxon>
        <taxon>Pseudomonadati</taxon>
        <taxon>Pseudomonadota</taxon>
        <taxon>Gammaproteobacteria</taxon>
        <taxon>Moraxellales</taxon>
        <taxon>Moraxellaceae</taxon>
        <taxon>Acinetobacter</taxon>
    </lineage>
</organism>
<evidence type="ECO:0000256" key="1">
    <source>
        <dbReference type="SAM" id="MobiDB-lite"/>
    </source>
</evidence>
<evidence type="ECO:0000313" key="3">
    <source>
        <dbReference type="Proteomes" id="UP000670925"/>
    </source>
</evidence>
<dbReference type="Proteomes" id="UP000670925">
    <property type="component" value="Unassembled WGS sequence"/>
</dbReference>
<evidence type="ECO:0000313" key="2">
    <source>
        <dbReference type="EMBL" id="MBO3659327.1"/>
    </source>
</evidence>